<keyword evidence="2" id="KW-1185">Reference proteome</keyword>
<organism evidence="1 2">
    <name type="scientific">Funneliformis geosporum</name>
    <dbReference type="NCBI Taxonomy" id="1117311"/>
    <lineage>
        <taxon>Eukaryota</taxon>
        <taxon>Fungi</taxon>
        <taxon>Fungi incertae sedis</taxon>
        <taxon>Mucoromycota</taxon>
        <taxon>Glomeromycotina</taxon>
        <taxon>Glomeromycetes</taxon>
        <taxon>Glomerales</taxon>
        <taxon>Glomeraceae</taxon>
        <taxon>Funneliformis</taxon>
    </lineage>
</organism>
<dbReference type="EMBL" id="CAMKVN010009988">
    <property type="protein sequence ID" value="CAI2193746.1"/>
    <property type="molecule type" value="Genomic_DNA"/>
</dbReference>
<dbReference type="AlphaFoldDB" id="A0A9W4T5I8"/>
<sequence length="109" mass="12102">MLSRDPKLKDLLEESKATSGELMEEGVGNVIGEFASHSSSGVSNFLNSASECYEQFGNAEDTVQVDEKEENIGSSIEKSARTYPFLPYVPPRLIKTWFRGYFISAKRGT</sequence>
<evidence type="ECO:0000313" key="2">
    <source>
        <dbReference type="Proteomes" id="UP001153678"/>
    </source>
</evidence>
<dbReference type="Proteomes" id="UP001153678">
    <property type="component" value="Unassembled WGS sequence"/>
</dbReference>
<reference evidence="1" key="1">
    <citation type="submission" date="2022-08" db="EMBL/GenBank/DDBJ databases">
        <authorList>
            <person name="Kallberg Y."/>
            <person name="Tangrot J."/>
            <person name="Rosling A."/>
        </authorList>
    </citation>
    <scope>NUCLEOTIDE SEQUENCE</scope>
    <source>
        <strain evidence="1">Wild A</strain>
    </source>
</reference>
<comment type="caution">
    <text evidence="1">The sequence shown here is derived from an EMBL/GenBank/DDBJ whole genome shotgun (WGS) entry which is preliminary data.</text>
</comment>
<name>A0A9W4T5I8_9GLOM</name>
<evidence type="ECO:0000313" key="1">
    <source>
        <dbReference type="EMBL" id="CAI2193746.1"/>
    </source>
</evidence>
<gene>
    <name evidence="1" type="ORF">FWILDA_LOCUS16230</name>
</gene>
<protein>
    <submittedName>
        <fullName evidence="1">5428_t:CDS:1</fullName>
    </submittedName>
</protein>
<proteinExistence type="predicted"/>
<accession>A0A9W4T5I8</accession>